<evidence type="ECO:0000256" key="2">
    <source>
        <dbReference type="RuleBase" id="RU003616"/>
    </source>
</evidence>
<dbReference type="InterPro" id="IPR053570">
    <property type="entry name" value="sHSP/HSP20"/>
</dbReference>
<dbReference type="CDD" id="cd06471">
    <property type="entry name" value="ACD_LpsHSP_like"/>
    <property type="match status" value="1"/>
</dbReference>
<dbReference type="Pfam" id="PF00011">
    <property type="entry name" value="HSP20"/>
    <property type="match status" value="1"/>
</dbReference>
<comment type="similarity">
    <text evidence="1 2">Belongs to the small heat shock protein (HSP20) family.</text>
</comment>
<feature type="domain" description="SHSP" evidence="3">
    <location>
        <begin position="35"/>
        <end position="148"/>
    </location>
</feature>
<evidence type="ECO:0000313" key="5">
    <source>
        <dbReference type="Proteomes" id="UP000277999"/>
    </source>
</evidence>
<evidence type="ECO:0000313" key="4">
    <source>
        <dbReference type="EMBL" id="RMC97780.1"/>
    </source>
</evidence>
<name>A0A3M0SJ11_9CLOT</name>
<protein>
    <submittedName>
        <fullName evidence="4">Hsp20/alpha crystallin family protein</fullName>
    </submittedName>
</protein>
<dbReference type="RefSeq" id="WP_122059792.1">
    <property type="nucleotide sequence ID" value="NZ_RFAQ01000053.1"/>
</dbReference>
<dbReference type="NCBIfam" id="NF042420">
    <property type="entry name" value="Hsp18_Clos"/>
    <property type="match status" value="1"/>
</dbReference>
<comment type="caution">
    <text evidence="4">The sequence shown here is derived from an EMBL/GenBank/DDBJ whole genome shotgun (WGS) entry which is preliminary data.</text>
</comment>
<dbReference type="Proteomes" id="UP000277999">
    <property type="component" value="Unassembled WGS sequence"/>
</dbReference>
<evidence type="ECO:0000256" key="1">
    <source>
        <dbReference type="PROSITE-ProRule" id="PRU00285"/>
    </source>
</evidence>
<dbReference type="AlphaFoldDB" id="A0A3M0SJ11"/>
<gene>
    <name evidence="4" type="ORF">D9O40_14210</name>
</gene>
<dbReference type="PANTHER" id="PTHR11527">
    <property type="entry name" value="HEAT-SHOCK PROTEIN 20 FAMILY MEMBER"/>
    <property type="match status" value="1"/>
</dbReference>
<reference evidence="4 5" key="1">
    <citation type="submission" date="2018-10" db="EMBL/GenBank/DDBJ databases">
        <title>Genome-centric metagenomics revealed C2 chemical producing, CO utilizing Clostridium with novel acetogenic gene cluster.</title>
        <authorList>
            <person name="Kang H."/>
            <person name="Park B."/>
            <person name="Choi I.G."/>
            <person name="Chang I.S."/>
        </authorList>
    </citation>
    <scope>NUCLEOTIDE SEQUENCE [LARGE SCALE GENOMIC DNA]</scope>
    <source>
        <strain evidence="4 5">H21-9</strain>
    </source>
</reference>
<dbReference type="SUPFAM" id="SSF49764">
    <property type="entry name" value="HSP20-like chaperones"/>
    <property type="match status" value="1"/>
</dbReference>
<dbReference type="InterPro" id="IPR008978">
    <property type="entry name" value="HSP20-like_chaperone"/>
</dbReference>
<dbReference type="PROSITE" id="PS01031">
    <property type="entry name" value="SHSP"/>
    <property type="match status" value="1"/>
</dbReference>
<organism evidence="4 5">
    <name type="scientific">Clostridium autoethanogenum</name>
    <dbReference type="NCBI Taxonomy" id="84023"/>
    <lineage>
        <taxon>Bacteria</taxon>
        <taxon>Bacillati</taxon>
        <taxon>Bacillota</taxon>
        <taxon>Clostridia</taxon>
        <taxon>Eubacteriales</taxon>
        <taxon>Clostridiaceae</taxon>
        <taxon>Clostridium</taxon>
    </lineage>
</organism>
<evidence type="ECO:0000259" key="3">
    <source>
        <dbReference type="PROSITE" id="PS01031"/>
    </source>
</evidence>
<proteinExistence type="inferred from homology"/>
<dbReference type="InterPro" id="IPR031107">
    <property type="entry name" value="Small_HSP"/>
</dbReference>
<accession>A0A3M0SJ11</accession>
<dbReference type="InterPro" id="IPR002068">
    <property type="entry name" value="A-crystallin/Hsp20_dom"/>
</dbReference>
<sequence>MFDMVPFRRNNSLKRGDAFDNFVDSFFNNDFFAPMNMNSFDNGFKVDLKENETSYIVCADLPGINKDSIDLDFNNNYLTISAKRDDSIEDKNENFVRRERRYGEFRRSFYIDNVDDKNITASFNDGVLKVILPKLSQGKRQGKKIDIQ</sequence>
<dbReference type="EMBL" id="RFAQ01000053">
    <property type="protein sequence ID" value="RMC97780.1"/>
    <property type="molecule type" value="Genomic_DNA"/>
</dbReference>
<dbReference type="Gene3D" id="2.60.40.790">
    <property type="match status" value="1"/>
</dbReference>